<dbReference type="AlphaFoldDB" id="A0A1X0RTE0"/>
<dbReference type="EMBL" id="KV921430">
    <property type="protein sequence ID" value="ORE15305.1"/>
    <property type="molecule type" value="Genomic_DNA"/>
</dbReference>
<reference evidence="2 3" key="1">
    <citation type="journal article" date="2016" name="Proc. Natl. Acad. Sci. U.S.A.">
        <title>Lipid metabolic changes in an early divergent fungus govern the establishment of a mutualistic symbiosis with endobacteria.</title>
        <authorList>
            <person name="Lastovetsky O.A."/>
            <person name="Gaspar M.L."/>
            <person name="Mondo S.J."/>
            <person name="LaButti K.M."/>
            <person name="Sandor L."/>
            <person name="Grigoriev I.V."/>
            <person name="Henry S.A."/>
            <person name="Pawlowska T.E."/>
        </authorList>
    </citation>
    <scope>NUCLEOTIDE SEQUENCE [LARGE SCALE GENOMIC DNA]</scope>
    <source>
        <strain evidence="2 3">ATCC 11559</strain>
    </source>
</reference>
<dbReference type="Proteomes" id="UP000242381">
    <property type="component" value="Unassembled WGS sequence"/>
</dbReference>
<feature type="domain" description="C2H2-type" evidence="1">
    <location>
        <begin position="71"/>
        <end position="92"/>
    </location>
</feature>
<evidence type="ECO:0000313" key="2">
    <source>
        <dbReference type="EMBL" id="ORE15305.1"/>
    </source>
</evidence>
<protein>
    <recommendedName>
        <fullName evidence="1">C2H2-type domain-containing protein</fullName>
    </recommendedName>
</protein>
<evidence type="ECO:0000313" key="3">
    <source>
        <dbReference type="Proteomes" id="UP000242381"/>
    </source>
</evidence>
<name>A0A1X0RTE0_RHIZD</name>
<sequence length="448" mass="51536">MTIALLIKLTCPYCDDEECFKKIQNIQRHCQREHSILLPSRSRGDQPPKDSTKYTETLHKKYPSIPVKLTCPCCCDLFVNKSALKTHVDEQHNVFQQNLETRTSDWNIHGVNVVEKFHNFRAHCVQNNSKYVNIDEFFNQILAISSILVLQQRNDYQSIPSEYFSSSLLKEMYRQLLRELNARKVMNAETSTRIKDTLLAYRNDEIDGLKTRHDLISLAEKSTDPERNVVLAVESLIPAMTDVDLRTISENHLAASYVHPVMQSLFSMACNNRVSHCSNTLPEVDDTTGKRPDHIVDVYERYQYAYPSCFGEIKIEKANDTLKVLDFYRLAIFGRNAIESHNLSGIICFQTIGSLVTFYYMLPRADFFIFLEVASIKIPLVKRDIVSIITHLDDMLSLVCLHELVENTNQLASSYPLILPYVYVQNERKSLPKKRKPSLTSISSSSKH</sequence>
<organism evidence="2 3">
    <name type="scientific">Rhizopus microsporus</name>
    <dbReference type="NCBI Taxonomy" id="58291"/>
    <lineage>
        <taxon>Eukaryota</taxon>
        <taxon>Fungi</taxon>
        <taxon>Fungi incertae sedis</taxon>
        <taxon>Mucoromycota</taxon>
        <taxon>Mucoromycotina</taxon>
        <taxon>Mucoromycetes</taxon>
        <taxon>Mucorales</taxon>
        <taxon>Mucorineae</taxon>
        <taxon>Rhizopodaceae</taxon>
        <taxon>Rhizopus</taxon>
    </lineage>
</organism>
<dbReference type="PROSITE" id="PS00028">
    <property type="entry name" value="ZINC_FINGER_C2H2_1"/>
    <property type="match status" value="1"/>
</dbReference>
<dbReference type="OMA" id="HADSIHI"/>
<accession>A0A1X0RTE0</accession>
<evidence type="ECO:0000259" key="1">
    <source>
        <dbReference type="PROSITE" id="PS00028"/>
    </source>
</evidence>
<dbReference type="VEuPathDB" id="FungiDB:BCV72DRAFT_182709"/>
<dbReference type="SMART" id="SM00355">
    <property type="entry name" value="ZnF_C2H2"/>
    <property type="match status" value="2"/>
</dbReference>
<dbReference type="VEuPathDB" id="FungiDB:BCV72DRAFT_28563"/>
<gene>
    <name evidence="2" type="ORF">BCV71DRAFT_203528</name>
</gene>
<proteinExistence type="predicted"/>
<dbReference type="InterPro" id="IPR013087">
    <property type="entry name" value="Znf_C2H2_type"/>
</dbReference>